<reference evidence="2 3" key="1">
    <citation type="submission" date="2023-10" db="EMBL/GenBank/DDBJ databases">
        <title>Genomes of two closely related lineages of the louse Polyplax serrata with different host specificities.</title>
        <authorList>
            <person name="Martinu J."/>
            <person name="Tarabai H."/>
            <person name="Stefka J."/>
            <person name="Hypsa V."/>
        </authorList>
    </citation>
    <scope>NUCLEOTIDE SEQUENCE [LARGE SCALE GENOMIC DNA]</scope>
    <source>
        <strain evidence="2">HR10_N</strain>
    </source>
</reference>
<proteinExistence type="predicted"/>
<organism evidence="2 3">
    <name type="scientific">Polyplax serrata</name>
    <name type="common">Common mouse louse</name>
    <dbReference type="NCBI Taxonomy" id="468196"/>
    <lineage>
        <taxon>Eukaryota</taxon>
        <taxon>Metazoa</taxon>
        <taxon>Ecdysozoa</taxon>
        <taxon>Arthropoda</taxon>
        <taxon>Hexapoda</taxon>
        <taxon>Insecta</taxon>
        <taxon>Pterygota</taxon>
        <taxon>Neoptera</taxon>
        <taxon>Paraneoptera</taxon>
        <taxon>Psocodea</taxon>
        <taxon>Troctomorpha</taxon>
        <taxon>Phthiraptera</taxon>
        <taxon>Anoplura</taxon>
        <taxon>Polyplacidae</taxon>
        <taxon>Polyplax</taxon>
    </lineage>
</organism>
<name>A0AAN8NZ97_POLSC</name>
<evidence type="ECO:0008006" key="4">
    <source>
        <dbReference type="Google" id="ProtNLM"/>
    </source>
</evidence>
<dbReference type="EMBL" id="JAWJWE010000036">
    <property type="protein sequence ID" value="KAK6628984.1"/>
    <property type="molecule type" value="Genomic_DNA"/>
</dbReference>
<dbReference type="Proteomes" id="UP001372834">
    <property type="component" value="Unassembled WGS sequence"/>
</dbReference>
<feature type="region of interest" description="Disordered" evidence="1">
    <location>
        <begin position="26"/>
        <end position="50"/>
    </location>
</feature>
<evidence type="ECO:0000256" key="1">
    <source>
        <dbReference type="SAM" id="MobiDB-lite"/>
    </source>
</evidence>
<protein>
    <recommendedName>
        <fullName evidence="4">HIT domain-containing protein</fullName>
    </recommendedName>
</protein>
<sequence>MFCKRSGGQVAHIHLQLIPVTKRLDGRETGFRPSPSAKAQGPLSQLAESDWNSPGDFEAVSLPTLNAATPAISILPRLPRKFD</sequence>
<dbReference type="AlphaFoldDB" id="A0AAN8NZ97"/>
<comment type="caution">
    <text evidence="2">The sequence shown here is derived from an EMBL/GenBank/DDBJ whole genome shotgun (WGS) entry which is preliminary data.</text>
</comment>
<evidence type="ECO:0000313" key="3">
    <source>
        <dbReference type="Proteomes" id="UP001372834"/>
    </source>
</evidence>
<accession>A0AAN8NZ97</accession>
<evidence type="ECO:0000313" key="2">
    <source>
        <dbReference type="EMBL" id="KAK6628984.1"/>
    </source>
</evidence>
<gene>
    <name evidence="2" type="ORF">RUM43_002801</name>
</gene>